<evidence type="ECO:0000313" key="2">
    <source>
        <dbReference type="EMBL" id="OBX37688.1"/>
    </source>
</evidence>
<keyword evidence="2" id="KW-0503">Monooxygenase</keyword>
<feature type="transmembrane region" description="Helical" evidence="1">
    <location>
        <begin position="20"/>
        <end position="38"/>
    </location>
</feature>
<dbReference type="EMBL" id="MAJD01000001">
    <property type="protein sequence ID" value="OBX37688.1"/>
    <property type="molecule type" value="Genomic_DNA"/>
</dbReference>
<feature type="transmembrane region" description="Helical" evidence="1">
    <location>
        <begin position="44"/>
        <end position="68"/>
    </location>
</feature>
<keyword evidence="2" id="KW-0560">Oxidoreductase</keyword>
<dbReference type="InterPro" id="IPR007820">
    <property type="entry name" value="AbrB_fam"/>
</dbReference>
<evidence type="ECO:0000313" key="3">
    <source>
        <dbReference type="Proteomes" id="UP000092504"/>
    </source>
</evidence>
<comment type="caution">
    <text evidence="2">The sequence shown here is derived from an EMBL/GenBank/DDBJ whole genome shotgun (WGS) entry which is preliminary data.</text>
</comment>
<dbReference type="Proteomes" id="UP000092504">
    <property type="component" value="Unassembled WGS sequence"/>
</dbReference>
<dbReference type="GO" id="GO:0016020">
    <property type="term" value="C:membrane"/>
    <property type="evidence" value="ECO:0007669"/>
    <property type="project" value="InterPro"/>
</dbReference>
<protein>
    <submittedName>
        <fullName evidence="2">Putative ammonia monooxygenase</fullName>
    </submittedName>
</protein>
<dbReference type="GO" id="GO:0010468">
    <property type="term" value="P:regulation of gene expression"/>
    <property type="evidence" value="ECO:0007669"/>
    <property type="project" value="InterPro"/>
</dbReference>
<accession>A0A1B8P618</accession>
<keyword evidence="1" id="KW-0812">Transmembrane</keyword>
<keyword evidence="1" id="KW-1133">Transmembrane helix</keyword>
<gene>
    <name evidence="2" type="ORF">A8U91_02066</name>
</gene>
<organism evidence="2 3">
    <name type="scientific">Halomonas elongata</name>
    <dbReference type="NCBI Taxonomy" id="2746"/>
    <lineage>
        <taxon>Bacteria</taxon>
        <taxon>Pseudomonadati</taxon>
        <taxon>Pseudomonadota</taxon>
        <taxon>Gammaproteobacteria</taxon>
        <taxon>Oceanospirillales</taxon>
        <taxon>Halomonadaceae</taxon>
        <taxon>Halomonas</taxon>
    </lineage>
</organism>
<dbReference type="Pfam" id="PF05145">
    <property type="entry name" value="AbrB"/>
    <property type="match status" value="1"/>
</dbReference>
<dbReference type="AlphaFoldDB" id="A0A1B8P618"/>
<keyword evidence="1" id="KW-0472">Membrane</keyword>
<evidence type="ECO:0000256" key="1">
    <source>
        <dbReference type="SAM" id="Phobius"/>
    </source>
</evidence>
<dbReference type="GO" id="GO:0004497">
    <property type="term" value="F:monooxygenase activity"/>
    <property type="evidence" value="ECO:0007669"/>
    <property type="project" value="UniProtKB-KW"/>
</dbReference>
<proteinExistence type="predicted"/>
<name>A0A1B8P618_HALEL</name>
<sequence length="91" mass="9690">MTYQRPTKVYYDGDHSVTTARQAVLVIIGVMLGTTFSPGMSGDLLHWGASLIIMLLATAVMMAISVGFSRRVAGYSADTALYAGFPGASQR</sequence>
<dbReference type="PATRIC" id="fig|2746.7.peg.2117"/>
<reference evidence="2 3" key="1">
    <citation type="submission" date="2016-06" db="EMBL/GenBank/DDBJ databases">
        <title>Genome sequence of halotolerant plant growth promoting strain of Halomonas elongata HEK1 isolated from salterns of Rann of Kutch, Gujarat, India.</title>
        <authorList>
            <person name="Gaba S."/>
            <person name="Singh R.N."/>
            <person name="Abrol S."/>
            <person name="Kaushik R."/>
            <person name="Saxena A.K."/>
        </authorList>
    </citation>
    <scope>NUCLEOTIDE SEQUENCE [LARGE SCALE GENOMIC DNA]</scope>
    <source>
        <strain evidence="2 3">HEK1</strain>
    </source>
</reference>